<evidence type="ECO:0000256" key="3">
    <source>
        <dbReference type="ARBA" id="ARBA00022525"/>
    </source>
</evidence>
<comment type="similarity">
    <text evidence="2">Belongs to the pleurocidin family.</text>
</comment>
<dbReference type="GO" id="GO:0042742">
    <property type="term" value="P:defense response to bacterium"/>
    <property type="evidence" value="ECO:0007669"/>
    <property type="project" value="UniProtKB-KW"/>
</dbReference>
<accession>A0A3Q0S623</accession>
<dbReference type="Ensembl" id="ENSACIT00000016279.1">
    <property type="protein sequence ID" value="ENSACIP00000015865.1"/>
    <property type="gene ID" value="ENSACIG00000012322.1"/>
</dbReference>
<dbReference type="OMA" id="HAGKAIH"/>
<evidence type="ECO:0000256" key="5">
    <source>
        <dbReference type="ARBA" id="ARBA00023022"/>
    </source>
</evidence>
<keyword evidence="8" id="KW-1185">Reference proteome</keyword>
<evidence type="ECO:0000313" key="7">
    <source>
        <dbReference type="Ensembl" id="ENSACIP00000015865.1"/>
    </source>
</evidence>
<proteinExistence type="inferred from homology"/>
<name>A0A3Q0S623_AMPCI</name>
<feature type="signal peptide" evidence="6">
    <location>
        <begin position="1"/>
        <end position="22"/>
    </location>
</feature>
<dbReference type="Pfam" id="PF08107">
    <property type="entry name" value="Antimicrobial12"/>
    <property type="match status" value="1"/>
</dbReference>
<comment type="subcellular location">
    <subcellularLocation>
        <location evidence="1">Secreted</location>
    </subcellularLocation>
</comment>
<organism evidence="7 8">
    <name type="scientific">Amphilophus citrinellus</name>
    <name type="common">Midas cichlid</name>
    <name type="synonym">Cichlasoma citrinellum</name>
    <dbReference type="NCBI Taxonomy" id="61819"/>
    <lineage>
        <taxon>Eukaryota</taxon>
        <taxon>Metazoa</taxon>
        <taxon>Chordata</taxon>
        <taxon>Craniata</taxon>
        <taxon>Vertebrata</taxon>
        <taxon>Euteleostomi</taxon>
        <taxon>Actinopterygii</taxon>
        <taxon>Neopterygii</taxon>
        <taxon>Teleostei</taxon>
        <taxon>Neoteleostei</taxon>
        <taxon>Acanthomorphata</taxon>
        <taxon>Ovalentaria</taxon>
        <taxon>Cichlomorphae</taxon>
        <taxon>Cichliformes</taxon>
        <taxon>Cichlidae</taxon>
        <taxon>New World cichlids</taxon>
        <taxon>Cichlasomatinae</taxon>
        <taxon>Heroini</taxon>
        <taxon>Amphilophus</taxon>
    </lineage>
</organism>
<evidence type="ECO:0008006" key="9">
    <source>
        <dbReference type="Google" id="ProtNLM"/>
    </source>
</evidence>
<evidence type="ECO:0000256" key="1">
    <source>
        <dbReference type="ARBA" id="ARBA00004613"/>
    </source>
</evidence>
<evidence type="ECO:0000256" key="4">
    <source>
        <dbReference type="ARBA" id="ARBA00022529"/>
    </source>
</evidence>
<dbReference type="Proteomes" id="UP000261340">
    <property type="component" value="Unplaced"/>
</dbReference>
<reference evidence="7" key="1">
    <citation type="submission" date="2025-08" db="UniProtKB">
        <authorList>
            <consortium name="Ensembl"/>
        </authorList>
    </citation>
    <scope>IDENTIFICATION</scope>
</reference>
<protein>
    <recommendedName>
        <fullName evidence="9">Piscidin-4</fullName>
    </recommendedName>
</protein>
<keyword evidence="5" id="KW-0044">Antibiotic</keyword>
<keyword evidence="6" id="KW-0732">Signal</keyword>
<dbReference type="AlphaFoldDB" id="A0A3Q0S623"/>
<feature type="chain" id="PRO_5018696977" description="Piscidin-4" evidence="6">
    <location>
        <begin position="23"/>
        <end position="57"/>
    </location>
</feature>
<sequence length="57" mass="6687">MKCRVLFLVLSMVVLVAEPGDAFFHYIINVIVHGGNEEQQLEQQQELNERLFNRELK</sequence>
<evidence type="ECO:0000256" key="2">
    <source>
        <dbReference type="ARBA" id="ARBA00007419"/>
    </source>
</evidence>
<keyword evidence="3" id="KW-0964">Secreted</keyword>
<evidence type="ECO:0000256" key="6">
    <source>
        <dbReference type="SAM" id="SignalP"/>
    </source>
</evidence>
<dbReference type="InterPro" id="IPR012515">
    <property type="entry name" value="Antimicrobial12"/>
</dbReference>
<reference evidence="7" key="2">
    <citation type="submission" date="2025-09" db="UniProtKB">
        <authorList>
            <consortium name="Ensembl"/>
        </authorList>
    </citation>
    <scope>IDENTIFICATION</scope>
</reference>
<keyword evidence="4" id="KW-0929">Antimicrobial</keyword>
<dbReference type="GO" id="GO:0005576">
    <property type="term" value="C:extracellular region"/>
    <property type="evidence" value="ECO:0007669"/>
    <property type="project" value="UniProtKB-SubCell"/>
</dbReference>
<evidence type="ECO:0000313" key="8">
    <source>
        <dbReference type="Proteomes" id="UP000261340"/>
    </source>
</evidence>